<dbReference type="AlphaFoldDB" id="A0A9X0D9H3"/>
<dbReference type="EMBL" id="MU825404">
    <property type="protein sequence ID" value="KAJ7391770.1"/>
    <property type="molecule type" value="Genomic_DNA"/>
</dbReference>
<evidence type="ECO:0000313" key="3">
    <source>
        <dbReference type="EMBL" id="KAJ7391770.1"/>
    </source>
</evidence>
<dbReference type="OrthoDB" id="10070083at2759"/>
<feature type="transmembrane region" description="Helical" evidence="2">
    <location>
        <begin position="12"/>
        <end position="31"/>
    </location>
</feature>
<keyword evidence="4" id="KW-1185">Reference proteome</keyword>
<dbReference type="Proteomes" id="UP001163046">
    <property type="component" value="Unassembled WGS sequence"/>
</dbReference>
<proteinExistence type="predicted"/>
<feature type="region of interest" description="Disordered" evidence="1">
    <location>
        <begin position="140"/>
        <end position="170"/>
    </location>
</feature>
<comment type="caution">
    <text evidence="3">The sequence shown here is derived from an EMBL/GenBank/DDBJ whole genome shotgun (WGS) entry which is preliminary data.</text>
</comment>
<protein>
    <submittedName>
        <fullName evidence="3">Calpain 7</fullName>
    </submittedName>
</protein>
<name>A0A9X0D9H3_9CNID</name>
<evidence type="ECO:0000313" key="4">
    <source>
        <dbReference type="Proteomes" id="UP001163046"/>
    </source>
</evidence>
<gene>
    <name evidence="3" type="primary">CAPN7_1</name>
    <name evidence="3" type="ORF">OS493_016057</name>
</gene>
<evidence type="ECO:0000256" key="2">
    <source>
        <dbReference type="SAM" id="Phobius"/>
    </source>
</evidence>
<evidence type="ECO:0000256" key="1">
    <source>
        <dbReference type="SAM" id="MobiDB-lite"/>
    </source>
</evidence>
<sequence length="170" mass="20218">MAGDIWLLRPLRYFPSYAWIATLLSMSKFWVDGSYYCGHDWCNYNEYCCGDDICCDYITGYWYIWLMTGLLLFSLILVCCWLRYHKHHSKDMVESTRLGYIPVPGTVITYGDEYYLHQQPPQMPFAREPPHFTAPIEYETQQQHESSRYYPPPYNFIERRTPSAPPEGTY</sequence>
<reference evidence="3" key="1">
    <citation type="submission" date="2023-01" db="EMBL/GenBank/DDBJ databases">
        <title>Genome assembly of the deep-sea coral Lophelia pertusa.</title>
        <authorList>
            <person name="Herrera S."/>
            <person name="Cordes E."/>
        </authorList>
    </citation>
    <scope>NUCLEOTIDE SEQUENCE</scope>
    <source>
        <strain evidence="3">USNM1676648</strain>
        <tissue evidence="3">Polyp</tissue>
    </source>
</reference>
<keyword evidence="2" id="KW-1133">Transmembrane helix</keyword>
<keyword evidence="2" id="KW-0472">Membrane</keyword>
<accession>A0A9X0D9H3</accession>
<keyword evidence="2" id="KW-0812">Transmembrane</keyword>
<feature type="transmembrane region" description="Helical" evidence="2">
    <location>
        <begin position="62"/>
        <end position="82"/>
    </location>
</feature>
<organism evidence="3 4">
    <name type="scientific">Desmophyllum pertusum</name>
    <dbReference type="NCBI Taxonomy" id="174260"/>
    <lineage>
        <taxon>Eukaryota</taxon>
        <taxon>Metazoa</taxon>
        <taxon>Cnidaria</taxon>
        <taxon>Anthozoa</taxon>
        <taxon>Hexacorallia</taxon>
        <taxon>Scleractinia</taxon>
        <taxon>Caryophylliina</taxon>
        <taxon>Caryophylliidae</taxon>
        <taxon>Desmophyllum</taxon>
    </lineage>
</organism>